<gene>
    <name evidence="1" type="ORF">CEK71_19675</name>
</gene>
<dbReference type="KEGG" id="mpsy:CEK71_19675"/>
<reference evidence="1 2" key="1">
    <citation type="submission" date="2017-06" db="EMBL/GenBank/DDBJ databases">
        <title>Genome Sequencing of the methanotroph Methylovulum psychrotolerants str. HV10-M2 isolated from a high-altitude environment.</title>
        <authorList>
            <person name="Mateos-Rivera A."/>
        </authorList>
    </citation>
    <scope>NUCLEOTIDE SEQUENCE [LARGE SCALE GENOMIC DNA]</scope>
    <source>
        <strain evidence="1 2">HV10_M2</strain>
    </source>
</reference>
<proteinExistence type="predicted"/>
<name>A0A1Z4C3P4_9GAMM</name>
<dbReference type="EMBL" id="CP022129">
    <property type="protein sequence ID" value="ASF48104.1"/>
    <property type="molecule type" value="Genomic_DNA"/>
</dbReference>
<evidence type="ECO:0000313" key="2">
    <source>
        <dbReference type="Proteomes" id="UP000197019"/>
    </source>
</evidence>
<keyword evidence="2" id="KW-1185">Reference proteome</keyword>
<dbReference type="AlphaFoldDB" id="A0A1Z4C3P4"/>
<organism evidence="1 2">
    <name type="scientific">Methylovulum psychrotolerans</name>
    <dbReference type="NCBI Taxonomy" id="1704499"/>
    <lineage>
        <taxon>Bacteria</taxon>
        <taxon>Pseudomonadati</taxon>
        <taxon>Pseudomonadota</taxon>
        <taxon>Gammaproteobacteria</taxon>
        <taxon>Methylococcales</taxon>
        <taxon>Methylococcaceae</taxon>
        <taxon>Methylovulum</taxon>
    </lineage>
</organism>
<dbReference type="RefSeq" id="WP_088620974.1">
    <property type="nucleotide sequence ID" value="NZ_CP022129.1"/>
</dbReference>
<dbReference type="Proteomes" id="UP000197019">
    <property type="component" value="Chromosome"/>
</dbReference>
<protein>
    <submittedName>
        <fullName evidence="1">Uncharacterized protein</fullName>
    </submittedName>
</protein>
<accession>A0A1Z4C3P4</accession>
<sequence>MAGTGWLGSWQARVAVGRGNTWDFYHKTPVVARGYGGPYIGGGMGERVILAFPSATLRERPFGCA</sequence>
<evidence type="ECO:0000313" key="1">
    <source>
        <dbReference type="EMBL" id="ASF48104.1"/>
    </source>
</evidence>